<dbReference type="Gene3D" id="2.40.50.140">
    <property type="entry name" value="Nucleic acid-binding proteins"/>
    <property type="match status" value="2"/>
</dbReference>
<dbReference type="AlphaFoldDB" id="A0A429ZP31"/>
<dbReference type="OrthoDB" id="9801597at2"/>
<evidence type="ECO:0000256" key="1">
    <source>
        <dbReference type="PIRNR" id="PIRNR012524"/>
    </source>
</evidence>
<organism evidence="6 7">
    <name type="scientific">Vagococcus salmoninarum</name>
    <dbReference type="NCBI Taxonomy" id="2739"/>
    <lineage>
        <taxon>Bacteria</taxon>
        <taxon>Bacillati</taxon>
        <taxon>Bacillota</taxon>
        <taxon>Bacilli</taxon>
        <taxon>Lactobacillales</taxon>
        <taxon>Enterococcaceae</taxon>
        <taxon>Vagococcus</taxon>
    </lineage>
</organism>
<dbReference type="Gene3D" id="2.40.50.330">
    <property type="match status" value="1"/>
</dbReference>
<dbReference type="InterPro" id="IPR039566">
    <property type="entry name" value="CvfB_S1_st"/>
</dbReference>
<evidence type="ECO:0000259" key="2">
    <source>
        <dbReference type="Pfam" id="PF13509"/>
    </source>
</evidence>
<dbReference type="Pfam" id="PF21543">
    <property type="entry name" value="CvfB_2nd"/>
    <property type="match status" value="1"/>
</dbReference>
<dbReference type="InterPro" id="IPR048588">
    <property type="entry name" value="CvfB_S1_2nd"/>
</dbReference>
<evidence type="ECO:0000259" key="5">
    <source>
        <dbReference type="Pfam" id="PF21543"/>
    </source>
</evidence>
<evidence type="ECO:0000313" key="7">
    <source>
        <dbReference type="Proteomes" id="UP000287239"/>
    </source>
</evidence>
<dbReference type="Pfam" id="PF21191">
    <property type="entry name" value="CvfB_1st"/>
    <property type="match status" value="1"/>
</dbReference>
<dbReference type="GeneID" id="98568271"/>
<dbReference type="Gene3D" id="1.10.10.10">
    <property type="entry name" value="Winged helix-like DNA-binding domain superfamily/Winged helix DNA-binding domain"/>
    <property type="match status" value="1"/>
</dbReference>
<sequence>MQNLLGNVFTGLITDENDIAYFVQKDGVTFKLAKSEGEHELGAAVEGYGYVDQKQDNRFTTVIPAISQGHYGFGEVVATRKDLGAFVDIGLPDKEIVLSLDELPTMRELWPKKGDRIMVAVKIDEKDRMWATLADDTIFKAISRQAKDEAEFQNKDITVTAYRLKVIGTYVITEDFYLGFLHPSERYIEPRVGEVLKARVIGIGPNGVLNISVKPRAHEVISDDAKMILMFLEKSAEGKIPFTDKSTPEEIQATFAISKGQFKRAIGSLLKARKIKQEDGYTVLLNK</sequence>
<comment type="caution">
    <text evidence="6">The sequence shown here is derived from an EMBL/GenBank/DDBJ whole genome shotgun (WGS) entry which is preliminary data.</text>
</comment>
<dbReference type="InterPro" id="IPR012340">
    <property type="entry name" value="NA-bd_OB-fold"/>
</dbReference>
<dbReference type="PANTHER" id="PTHR37296">
    <property type="entry name" value="CONSERVED VIRULENCE FACTOR B"/>
    <property type="match status" value="1"/>
</dbReference>
<dbReference type="InterPro" id="IPR036388">
    <property type="entry name" value="WH-like_DNA-bd_sf"/>
</dbReference>
<reference evidence="6 7" key="1">
    <citation type="submission" date="2017-05" db="EMBL/GenBank/DDBJ databases">
        <title>Vagococcus spp. assemblies.</title>
        <authorList>
            <person name="Gulvik C.A."/>
        </authorList>
    </citation>
    <scope>NUCLEOTIDE SEQUENCE [LARGE SCALE GENOMIC DNA]</scope>
    <source>
        <strain evidence="6 7">NCFB 2777</strain>
    </source>
</reference>
<comment type="similarity">
    <text evidence="1">Belongs to the CvfB family.</text>
</comment>
<feature type="domain" description="Conserved virulence factor B-like winged helix" evidence="3">
    <location>
        <begin position="227"/>
        <end position="284"/>
    </location>
</feature>
<dbReference type="Pfam" id="PF17783">
    <property type="entry name" value="WHD_CvfB"/>
    <property type="match status" value="1"/>
</dbReference>
<evidence type="ECO:0000313" key="6">
    <source>
        <dbReference type="EMBL" id="RST95457.1"/>
    </source>
</evidence>
<dbReference type="PANTHER" id="PTHR37296:SF1">
    <property type="entry name" value="CONSERVED VIRULENCE FACTOR B"/>
    <property type="match status" value="1"/>
</dbReference>
<dbReference type="RefSeq" id="WP_126779806.1">
    <property type="nucleotide sequence ID" value="NZ_CAUQJP010000065.1"/>
</dbReference>
<keyword evidence="6" id="KW-0238">DNA-binding</keyword>
<feature type="domain" description="Conserved virulence factor B first S1" evidence="2">
    <location>
        <begin position="5"/>
        <end position="61"/>
    </location>
</feature>
<proteinExistence type="inferred from homology"/>
<protein>
    <submittedName>
        <fullName evidence="6">DNA-binding protein</fullName>
    </submittedName>
</protein>
<dbReference type="GO" id="GO:0003677">
    <property type="term" value="F:DNA binding"/>
    <property type="evidence" value="ECO:0007669"/>
    <property type="project" value="UniProtKB-KW"/>
</dbReference>
<dbReference type="InterPro" id="IPR040764">
    <property type="entry name" value="CvfB_WH"/>
</dbReference>
<dbReference type="EMBL" id="NGJU01000010">
    <property type="protein sequence ID" value="RST95457.1"/>
    <property type="molecule type" value="Genomic_DNA"/>
</dbReference>
<evidence type="ECO:0000259" key="3">
    <source>
        <dbReference type="Pfam" id="PF17783"/>
    </source>
</evidence>
<keyword evidence="7" id="KW-1185">Reference proteome</keyword>
<feature type="domain" description="Conserved virulence factor B second S1" evidence="4">
    <location>
        <begin position="71"/>
        <end position="131"/>
    </location>
</feature>
<dbReference type="Pfam" id="PF13509">
    <property type="entry name" value="S1_2"/>
    <property type="match status" value="1"/>
</dbReference>
<dbReference type="Proteomes" id="UP000287239">
    <property type="component" value="Unassembled WGS sequence"/>
</dbReference>
<gene>
    <name evidence="6" type="ORF">CBF35_07815</name>
</gene>
<dbReference type="PIRSF" id="PIRSF012524">
    <property type="entry name" value="YitL_S1"/>
    <property type="match status" value="1"/>
</dbReference>
<dbReference type="InterPro" id="IPR048587">
    <property type="entry name" value="CvfB_S1_3rd"/>
</dbReference>
<evidence type="ECO:0000259" key="4">
    <source>
        <dbReference type="Pfam" id="PF21191"/>
    </source>
</evidence>
<feature type="domain" description="Conserved virulence factor B third S1" evidence="5">
    <location>
        <begin position="141"/>
        <end position="215"/>
    </location>
</feature>
<accession>A0A429ZP31</accession>
<name>A0A429ZP31_9ENTE</name>
<dbReference type="InterPro" id="IPR014464">
    <property type="entry name" value="CvfB_fam"/>
</dbReference>